<accession>A0A4Y8ARI1</accession>
<dbReference type="Pfam" id="PF06452">
    <property type="entry name" value="CBM9_1"/>
    <property type="match status" value="1"/>
</dbReference>
<gene>
    <name evidence="2" type="ORF">E2488_12405</name>
</gene>
<feature type="domain" description="Carbohydrate-binding" evidence="1">
    <location>
        <begin position="16"/>
        <end position="211"/>
    </location>
</feature>
<organism evidence="2 3">
    <name type="scientific">Gramella jeungdoensis</name>
    <dbReference type="NCBI Taxonomy" id="708091"/>
    <lineage>
        <taxon>Bacteria</taxon>
        <taxon>Pseudomonadati</taxon>
        <taxon>Bacteroidota</taxon>
        <taxon>Flavobacteriia</taxon>
        <taxon>Flavobacteriales</taxon>
        <taxon>Flavobacteriaceae</taxon>
        <taxon>Christiangramia</taxon>
    </lineage>
</organism>
<keyword evidence="2" id="KW-0378">Hydrolase</keyword>
<keyword evidence="2" id="KW-0858">Xylan degradation</keyword>
<dbReference type="InterPro" id="IPR010502">
    <property type="entry name" value="Carb-bd_dom_fam9"/>
</dbReference>
<dbReference type="SUPFAM" id="SSF49344">
    <property type="entry name" value="CBD9-like"/>
    <property type="match status" value="1"/>
</dbReference>
<protein>
    <submittedName>
        <fullName evidence="2">Endoxylanase</fullName>
    </submittedName>
</protein>
<proteinExistence type="predicted"/>
<dbReference type="Gene3D" id="2.60.40.1190">
    <property type="match status" value="1"/>
</dbReference>
<reference evidence="2 3" key="1">
    <citation type="journal article" date="2011" name="J. Microbiol.">
        <title>Gramella jeungdoensis sp. nov., isolated from a solar saltern in Korea.</title>
        <authorList>
            <person name="Joung Y."/>
            <person name="Kim H."/>
            <person name="Jang T."/>
            <person name="Ahn T.S."/>
            <person name="Joh K."/>
        </authorList>
    </citation>
    <scope>NUCLEOTIDE SEQUENCE [LARGE SCALE GENOMIC DNA]</scope>
    <source>
        <strain evidence="2 3">KCTC 23123</strain>
    </source>
</reference>
<dbReference type="OrthoDB" id="9801646at2"/>
<name>A0A4Y8ARI1_9FLAO</name>
<evidence type="ECO:0000313" key="2">
    <source>
        <dbReference type="EMBL" id="TEW72987.1"/>
    </source>
</evidence>
<dbReference type="RefSeq" id="WP_134248690.1">
    <property type="nucleotide sequence ID" value="NZ_SNQI01000004.1"/>
</dbReference>
<dbReference type="Proteomes" id="UP000298517">
    <property type="component" value="Unassembled WGS sequence"/>
</dbReference>
<dbReference type="EMBL" id="SNQI01000004">
    <property type="protein sequence ID" value="TEW72987.1"/>
    <property type="molecule type" value="Genomic_DNA"/>
</dbReference>
<dbReference type="GO" id="GO:0004553">
    <property type="term" value="F:hydrolase activity, hydrolyzing O-glycosyl compounds"/>
    <property type="evidence" value="ECO:0007669"/>
    <property type="project" value="InterPro"/>
</dbReference>
<comment type="caution">
    <text evidence="2">The sequence shown here is derived from an EMBL/GenBank/DDBJ whole genome shotgun (WGS) entry which is preliminary data.</text>
</comment>
<evidence type="ECO:0000259" key="1">
    <source>
        <dbReference type="Pfam" id="PF06452"/>
    </source>
</evidence>
<keyword evidence="2" id="KW-0624">Polysaccharide degradation</keyword>
<dbReference type="GO" id="GO:0030246">
    <property type="term" value="F:carbohydrate binding"/>
    <property type="evidence" value="ECO:0007669"/>
    <property type="project" value="InterPro"/>
</dbReference>
<dbReference type="AlphaFoldDB" id="A0A4Y8ARI1"/>
<keyword evidence="2" id="KW-0326">Glycosidase</keyword>
<sequence>MKKYKVKSIGNNTIAISGKCDDLKWNSAEALTDFISAWDDEPIKRIEFKSLWNNTHLFFCFKVFDSEVHIDKTDDTVDSIGNSDRVELFFRTDAELNPYYCLEIDPTPRIMDFIAYPNKKFNFDWNWPQKDILVKSHKEKDYFIVEGQITLASLKEFNLIKNNKIETGIFRAKFNQQEDLSFEPTWISWVNPNTETPNFHTPTSFGELHLID</sequence>
<keyword evidence="3" id="KW-1185">Reference proteome</keyword>
<evidence type="ECO:0000313" key="3">
    <source>
        <dbReference type="Proteomes" id="UP000298517"/>
    </source>
</evidence>
<dbReference type="GO" id="GO:0045493">
    <property type="term" value="P:xylan catabolic process"/>
    <property type="evidence" value="ECO:0007669"/>
    <property type="project" value="UniProtKB-KW"/>
</dbReference>
<keyword evidence="2" id="KW-0119">Carbohydrate metabolism</keyword>